<reference evidence="2" key="1">
    <citation type="journal article" date="2019" name="Int. J. Syst. Evol. Microbiol.">
        <title>The Global Catalogue of Microorganisms (GCM) 10K type strain sequencing project: providing services to taxonomists for standard genome sequencing and annotation.</title>
        <authorList>
            <consortium name="The Broad Institute Genomics Platform"/>
            <consortium name="The Broad Institute Genome Sequencing Center for Infectious Disease"/>
            <person name="Wu L."/>
            <person name="Ma J."/>
        </authorList>
    </citation>
    <scope>NUCLEOTIDE SEQUENCE [LARGE SCALE GENOMIC DNA]</scope>
    <source>
        <strain evidence="2">CGMCC 1.3685</strain>
    </source>
</reference>
<dbReference type="EMBL" id="BMKX01000006">
    <property type="protein sequence ID" value="GGJ65611.1"/>
    <property type="molecule type" value="Genomic_DNA"/>
</dbReference>
<organism evidence="1 2">
    <name type="scientific">Glutamicibacter ardleyensis</name>
    <dbReference type="NCBI Taxonomy" id="225894"/>
    <lineage>
        <taxon>Bacteria</taxon>
        <taxon>Bacillati</taxon>
        <taxon>Actinomycetota</taxon>
        <taxon>Actinomycetes</taxon>
        <taxon>Micrococcales</taxon>
        <taxon>Micrococcaceae</taxon>
        <taxon>Glutamicibacter</taxon>
    </lineage>
</organism>
<keyword evidence="2" id="KW-1185">Reference proteome</keyword>
<dbReference type="Proteomes" id="UP000606115">
    <property type="component" value="Unassembled WGS sequence"/>
</dbReference>
<comment type="caution">
    <text evidence="1">The sequence shown here is derived from an EMBL/GenBank/DDBJ whole genome shotgun (WGS) entry which is preliminary data.</text>
</comment>
<proteinExistence type="predicted"/>
<gene>
    <name evidence="1" type="ORF">GCM10007173_25680</name>
</gene>
<accession>A0ABQ2DNF2</accession>
<evidence type="ECO:0000313" key="2">
    <source>
        <dbReference type="Proteomes" id="UP000606115"/>
    </source>
</evidence>
<evidence type="ECO:0000313" key="1">
    <source>
        <dbReference type="EMBL" id="GGJ65611.1"/>
    </source>
</evidence>
<sequence>MLDFVTVGVGLVGATLFVSSGVGVALGLTATEELAATSE</sequence>
<name>A0ABQ2DNF2_9MICC</name>
<protein>
    <submittedName>
        <fullName evidence="1">Uncharacterized protein</fullName>
    </submittedName>
</protein>